<feature type="transmembrane region" description="Helical" evidence="7">
    <location>
        <begin position="359"/>
        <end position="381"/>
    </location>
</feature>
<dbReference type="AlphaFoldDB" id="A0A078BBN2"/>
<evidence type="ECO:0000256" key="1">
    <source>
        <dbReference type="ARBA" id="ARBA00004141"/>
    </source>
</evidence>
<feature type="transmembrane region" description="Helical" evidence="7">
    <location>
        <begin position="247"/>
        <end position="269"/>
    </location>
</feature>
<dbReference type="Pfam" id="PF06814">
    <property type="entry name" value="GOST_TM"/>
    <property type="match status" value="1"/>
</dbReference>
<dbReference type="GO" id="GO:0016020">
    <property type="term" value="C:membrane"/>
    <property type="evidence" value="ECO:0007669"/>
    <property type="project" value="UniProtKB-SubCell"/>
</dbReference>
<reference evidence="9 10" key="1">
    <citation type="submission" date="2014-06" db="EMBL/GenBank/DDBJ databases">
        <authorList>
            <person name="Swart Estienne"/>
        </authorList>
    </citation>
    <scope>NUCLEOTIDE SEQUENCE [LARGE SCALE GENOMIC DNA]</scope>
    <source>
        <strain evidence="9 10">130c</strain>
    </source>
</reference>
<evidence type="ECO:0000313" key="10">
    <source>
        <dbReference type="Proteomes" id="UP000039865"/>
    </source>
</evidence>
<feature type="domain" description="GOST seven transmembrane" evidence="8">
    <location>
        <begin position="216"/>
        <end position="464"/>
    </location>
</feature>
<feature type="compositionally biased region" description="Low complexity" evidence="6">
    <location>
        <begin position="529"/>
        <end position="546"/>
    </location>
</feature>
<feature type="transmembrane region" description="Helical" evidence="7">
    <location>
        <begin position="220"/>
        <end position="240"/>
    </location>
</feature>
<dbReference type="GO" id="GO:0005794">
    <property type="term" value="C:Golgi apparatus"/>
    <property type="evidence" value="ECO:0007669"/>
    <property type="project" value="TreeGrafter"/>
</dbReference>
<feature type="transmembrane region" description="Helical" evidence="7">
    <location>
        <begin position="326"/>
        <end position="347"/>
    </location>
</feature>
<evidence type="ECO:0000256" key="2">
    <source>
        <dbReference type="ARBA" id="ARBA00022692"/>
    </source>
</evidence>
<keyword evidence="3" id="KW-0732">Signal</keyword>
<comment type="subcellular location">
    <subcellularLocation>
        <location evidence="1">Membrane</location>
        <topology evidence="1">Multi-pass membrane protein</topology>
    </subcellularLocation>
</comment>
<dbReference type="InterPro" id="IPR009637">
    <property type="entry name" value="GPR107/GPR108-like"/>
</dbReference>
<proteinExistence type="predicted"/>
<gene>
    <name evidence="9" type="primary">Contig2247.g2411</name>
    <name evidence="9" type="ORF">STYLEM_20126</name>
</gene>
<dbReference type="EMBL" id="CCKQ01018973">
    <property type="protein sequence ID" value="CDW90978.1"/>
    <property type="molecule type" value="Genomic_DNA"/>
</dbReference>
<evidence type="ECO:0000256" key="3">
    <source>
        <dbReference type="ARBA" id="ARBA00022729"/>
    </source>
</evidence>
<organism evidence="9 10">
    <name type="scientific">Stylonychia lemnae</name>
    <name type="common">Ciliate</name>
    <dbReference type="NCBI Taxonomy" id="5949"/>
    <lineage>
        <taxon>Eukaryota</taxon>
        <taxon>Sar</taxon>
        <taxon>Alveolata</taxon>
        <taxon>Ciliophora</taxon>
        <taxon>Intramacronucleata</taxon>
        <taxon>Spirotrichea</taxon>
        <taxon>Stichotrichia</taxon>
        <taxon>Sporadotrichida</taxon>
        <taxon>Oxytrichidae</taxon>
        <taxon>Stylonychinae</taxon>
        <taxon>Stylonychia</taxon>
    </lineage>
</organism>
<evidence type="ECO:0000259" key="8">
    <source>
        <dbReference type="Pfam" id="PF06814"/>
    </source>
</evidence>
<keyword evidence="10" id="KW-1185">Reference proteome</keyword>
<evidence type="ECO:0000313" key="9">
    <source>
        <dbReference type="EMBL" id="CDW90978.1"/>
    </source>
</evidence>
<evidence type="ECO:0000256" key="4">
    <source>
        <dbReference type="ARBA" id="ARBA00022989"/>
    </source>
</evidence>
<dbReference type="Proteomes" id="UP000039865">
    <property type="component" value="Unassembled WGS sequence"/>
</dbReference>
<evidence type="ECO:0000256" key="5">
    <source>
        <dbReference type="ARBA" id="ARBA00023136"/>
    </source>
</evidence>
<sequence length="552" mass="64095">MIKKSTLIFPVLFVFILIKTILGNINLVHNLKLNHNQLVYNYRFVFSDFKEQNIANKTDNILQNAFANVDVKIVPHNIQRGIQYKFYAFLADYNQAVNAATLLEIRSKQGSLRHSRDIDEVLRPFIPYFPIYNSVIIENNDQEYFIQKSSKIQTQGVYYMLFIYAKNKAENDENQMGDESLFKDPSDLNLNSDYVVLSGTITYKNSNGYLDSERLPLLQFYTGSFFILMVIGLIWQVVCIKHKNNLIFLHHFLSVILTSQFIQAGFMIGELTIQNSRGDLNYSFIVFNILFSVIRNTYARVLTLLVALGFGIVLTPQEVKQKYRSLILTLSGLYFVSNTAYLIALYYNQIATLSHSIQLGVSLPLSATNTFFFYWIMLSLQKIIKELSDKKQTVKLDIMKKFSCVLLFSFLIAFFGVLAELYFKFQGDKKTMWKYEWLVESFWFNMFSVFLVMMMILMRPNEKSRLLALVHQLGDENNETGTRRGEGGAEQITDQPDEENSIELSNLSTKKKQKSSEVRRLNNNFMASDQNPNQQRQDQNQKKNLQIEIDEE</sequence>
<name>A0A078BBN2_STYLE</name>
<dbReference type="PANTHER" id="PTHR21229:SF1">
    <property type="entry name" value="GH17801P"/>
    <property type="match status" value="1"/>
</dbReference>
<keyword evidence="5 7" id="KW-0472">Membrane</keyword>
<dbReference type="PANTHER" id="PTHR21229">
    <property type="entry name" value="LUNG SEVEN TRANSMEMBRANE RECEPTOR"/>
    <property type="match status" value="1"/>
</dbReference>
<keyword evidence="4 7" id="KW-1133">Transmembrane helix</keyword>
<dbReference type="InParanoid" id="A0A078BBN2"/>
<feature type="transmembrane region" description="Helical" evidence="7">
    <location>
        <begin position="289"/>
        <end position="314"/>
    </location>
</feature>
<keyword evidence="2 7" id="KW-0812">Transmembrane</keyword>
<evidence type="ECO:0000256" key="7">
    <source>
        <dbReference type="SAM" id="Phobius"/>
    </source>
</evidence>
<protein>
    <submittedName>
        <fullName evidence="9">Transmembrane protein 87b</fullName>
    </submittedName>
</protein>
<dbReference type="InterPro" id="IPR053937">
    <property type="entry name" value="GOST_TM"/>
</dbReference>
<evidence type="ECO:0000256" key="6">
    <source>
        <dbReference type="SAM" id="MobiDB-lite"/>
    </source>
</evidence>
<dbReference type="OMA" id="PMAITLW"/>
<feature type="transmembrane region" description="Helical" evidence="7">
    <location>
        <begin position="442"/>
        <end position="458"/>
    </location>
</feature>
<feature type="region of interest" description="Disordered" evidence="6">
    <location>
        <begin position="477"/>
        <end position="552"/>
    </location>
</feature>
<feature type="transmembrane region" description="Helical" evidence="7">
    <location>
        <begin position="402"/>
        <end position="422"/>
    </location>
</feature>
<dbReference type="OrthoDB" id="19932at2759"/>
<accession>A0A078BBN2</accession>